<keyword evidence="3" id="KW-0067">ATP-binding</keyword>
<dbReference type="RefSeq" id="WP_092219514.1">
    <property type="nucleotide sequence ID" value="NZ_FNJI01000003.1"/>
</dbReference>
<dbReference type="InterPro" id="IPR036637">
    <property type="entry name" value="Phosphohistidine_dom_sf"/>
</dbReference>
<protein>
    <submittedName>
        <fullName evidence="6">PEP-utilising enzyme, mobile domain</fullName>
    </submittedName>
</protein>
<evidence type="ECO:0000313" key="7">
    <source>
        <dbReference type="Proteomes" id="UP000199073"/>
    </source>
</evidence>
<dbReference type="Pfam" id="PF00391">
    <property type="entry name" value="PEP-utilizers"/>
    <property type="match status" value="1"/>
</dbReference>
<name>A0A1H0KKU2_9BACT</name>
<dbReference type="OrthoDB" id="9760711at2"/>
<accession>A0A1H0KKU2</accession>
<evidence type="ECO:0000256" key="4">
    <source>
        <dbReference type="SAM" id="MobiDB-lite"/>
    </source>
</evidence>
<keyword evidence="2" id="KW-0547">Nucleotide-binding</keyword>
<feature type="region of interest" description="Disordered" evidence="4">
    <location>
        <begin position="864"/>
        <end position="894"/>
    </location>
</feature>
<dbReference type="GO" id="GO:0005524">
    <property type="term" value="F:ATP binding"/>
    <property type="evidence" value="ECO:0007669"/>
    <property type="project" value="UniProtKB-KW"/>
</dbReference>
<dbReference type="Proteomes" id="UP000199073">
    <property type="component" value="Unassembled WGS sequence"/>
</dbReference>
<proteinExistence type="inferred from homology"/>
<dbReference type="STRING" id="91360.SAMN05660330_00535"/>
<dbReference type="InterPro" id="IPR008279">
    <property type="entry name" value="PEP-util_enz_mobile_dom"/>
</dbReference>
<gene>
    <name evidence="6" type="ORF">SAMN05660330_00535</name>
</gene>
<feature type="domain" description="PEP-utilising enzyme mobile" evidence="5">
    <location>
        <begin position="487"/>
        <end position="554"/>
    </location>
</feature>
<dbReference type="EMBL" id="FNJI01000003">
    <property type="protein sequence ID" value="SDO56361.1"/>
    <property type="molecule type" value="Genomic_DNA"/>
</dbReference>
<evidence type="ECO:0000313" key="6">
    <source>
        <dbReference type="EMBL" id="SDO56361.1"/>
    </source>
</evidence>
<dbReference type="PANTHER" id="PTHR43030">
    <property type="entry name" value="PHOSPHOENOLPYRUVATE SYNTHASE"/>
    <property type="match status" value="1"/>
</dbReference>
<dbReference type="GO" id="GO:0008986">
    <property type="term" value="F:pyruvate, water dikinase activity"/>
    <property type="evidence" value="ECO:0007669"/>
    <property type="project" value="InterPro"/>
</dbReference>
<evidence type="ECO:0000256" key="3">
    <source>
        <dbReference type="ARBA" id="ARBA00022840"/>
    </source>
</evidence>
<dbReference type="Gene3D" id="3.50.30.10">
    <property type="entry name" value="Phosphohistidine domain"/>
    <property type="match status" value="1"/>
</dbReference>
<evidence type="ECO:0000256" key="1">
    <source>
        <dbReference type="ARBA" id="ARBA00007837"/>
    </source>
</evidence>
<feature type="compositionally biased region" description="Polar residues" evidence="4">
    <location>
        <begin position="869"/>
        <end position="894"/>
    </location>
</feature>
<organism evidence="6 7">
    <name type="scientific">Desulforhopalus singaporensis</name>
    <dbReference type="NCBI Taxonomy" id="91360"/>
    <lineage>
        <taxon>Bacteria</taxon>
        <taxon>Pseudomonadati</taxon>
        <taxon>Thermodesulfobacteriota</taxon>
        <taxon>Desulfobulbia</taxon>
        <taxon>Desulfobulbales</taxon>
        <taxon>Desulfocapsaceae</taxon>
        <taxon>Desulforhopalus</taxon>
    </lineage>
</organism>
<evidence type="ECO:0000256" key="2">
    <source>
        <dbReference type="ARBA" id="ARBA00022741"/>
    </source>
</evidence>
<sequence>MWWPKIRQKKRKTMASQAKTDIWRIKAIFNNFRKILQVNTVVFESMADLDRTLGGEYIFDRNYLEETVRTISSHVHHVTYSLNALTGNAHIAIYDKYQELRTILDDILVGNYQALYCPPVLPLHALSWELEPLVGINIICLAELQHHHGIKAAGGVVLTSGAARALASPAEPSTAGPKITREAVEQNLIEFLKKNFAKYPQRNIIVSSSQIDEDMGETRNLGEFELSVCPEANRVVLQDKPSEIFTGHETREQTVTTGPRPVQETKIDGSTIPEQFLNGIRFISKTANARLHRTEDSPDPAFALFIRTATPTTACGTVTTRTPSVGVVPILKITAHPPEQPDIVDKYRLKRLFPFNIISSDIAPKPASCQLPDDQHADTRLDNGRFMRGSSLIKPEALKSLAETAMTLERIMSVPVTIQWELGPDGEFVITRLFPFLEKTEEPTAAELSEEMDSAVILAEGGQVVQSGVAAAPVVHVTELTKPEDFPVGAIAVAPVATPQLTPILYRASAILTEQGNPVGHLATVARELNLPALFGIPGIVNDLAPGQEITVDSGMRCVFQGIVKTLVQLGNSETAFSPVDPEYRILRRLLRFITPLNLVDPESPGFTPRHCRTYHDIIHYCHEAAVDELAHFQERRPELRGLQTSRLRLPNTMDINLLDIGGGLHSAAEDTTIIGDIHSKPFAIFIDGLLHPRAGTDSPGILGVRDIFTSLPKTFTQINSRAELLTGNLAIIGHHYMNLSLRLGYHFSVIDAHLSTDRHRNYIYFRFIGGMAAESKRARRAQLIERVLATMDFKVERTGDLVVGRMKFEQEDALRSSLFVLGALTTFTRQRDTILDNDNQSERLFANFADTFLLSYGEKSKLSAPFTPVSTSEKPKNQAQPVDSPSTVPGQRS</sequence>
<dbReference type="SUPFAM" id="SSF52009">
    <property type="entry name" value="Phosphohistidine domain"/>
    <property type="match status" value="1"/>
</dbReference>
<dbReference type="InterPro" id="IPR006319">
    <property type="entry name" value="PEP_synth"/>
</dbReference>
<evidence type="ECO:0000259" key="5">
    <source>
        <dbReference type="Pfam" id="PF00391"/>
    </source>
</evidence>
<reference evidence="6 7" key="1">
    <citation type="submission" date="2016-10" db="EMBL/GenBank/DDBJ databases">
        <authorList>
            <person name="de Groot N.N."/>
        </authorList>
    </citation>
    <scope>NUCLEOTIDE SEQUENCE [LARGE SCALE GENOMIC DNA]</scope>
    <source>
        <strain evidence="6 7">DSM 12130</strain>
    </source>
</reference>
<comment type="similarity">
    <text evidence="1">Belongs to the PEP-utilizing enzyme family.</text>
</comment>
<dbReference type="AlphaFoldDB" id="A0A1H0KKU2"/>
<keyword evidence="7" id="KW-1185">Reference proteome</keyword>
<dbReference type="PANTHER" id="PTHR43030:SF1">
    <property type="entry name" value="PHOSPHOENOLPYRUVATE SYNTHASE"/>
    <property type="match status" value="1"/>
</dbReference>